<dbReference type="InterPro" id="IPR011711">
    <property type="entry name" value="GntR_C"/>
</dbReference>
<proteinExistence type="predicted"/>
<dbReference type="Proteomes" id="UP000886804">
    <property type="component" value="Unassembled WGS sequence"/>
</dbReference>
<dbReference type="PANTHER" id="PTHR43537">
    <property type="entry name" value="TRANSCRIPTIONAL REGULATOR, GNTR FAMILY"/>
    <property type="match status" value="1"/>
</dbReference>
<dbReference type="PRINTS" id="PR00035">
    <property type="entry name" value="HTHGNTR"/>
</dbReference>
<dbReference type="PANTHER" id="PTHR43537:SF24">
    <property type="entry name" value="GLUCONATE OPERON TRANSCRIPTIONAL REPRESSOR"/>
    <property type="match status" value="1"/>
</dbReference>
<evidence type="ECO:0000256" key="1">
    <source>
        <dbReference type="ARBA" id="ARBA00023015"/>
    </source>
</evidence>
<dbReference type="GO" id="GO:0003677">
    <property type="term" value="F:DNA binding"/>
    <property type="evidence" value="ECO:0007669"/>
    <property type="project" value="UniProtKB-KW"/>
</dbReference>
<keyword evidence="3" id="KW-0804">Transcription</keyword>
<accession>A0A9D2L9A5</accession>
<dbReference type="Pfam" id="PF07729">
    <property type="entry name" value="FCD"/>
    <property type="match status" value="1"/>
</dbReference>
<dbReference type="Pfam" id="PF00392">
    <property type="entry name" value="GntR"/>
    <property type="match status" value="1"/>
</dbReference>
<keyword evidence="1" id="KW-0805">Transcription regulation</keyword>
<evidence type="ECO:0000256" key="2">
    <source>
        <dbReference type="ARBA" id="ARBA00023125"/>
    </source>
</evidence>
<dbReference type="SUPFAM" id="SSF46785">
    <property type="entry name" value="Winged helix' DNA-binding domain"/>
    <property type="match status" value="1"/>
</dbReference>
<sequence length="232" mass="26874">MIMVTREFNALQLQAYKYIKTRIIDGTFSYNQLYSESQIAREIGISRTPVRDAVHRLCQESLIDIVPNKGFMLHKLNQQDVAETYDIRSAIEGYCARKAALARKTQETEDLLRQLKGSLDIQQQIFEHSQDVASFAEEDQNFHRYLVLYSGNTAFIDLFNQYMYRIKKLACYSLARGNRMLETLKEHRRIYGAITSGDSKEAYEAVLFHMDAPYGVNLEIVYSSEQQKAPSR</sequence>
<dbReference type="SUPFAM" id="SSF48008">
    <property type="entry name" value="GntR ligand-binding domain-like"/>
    <property type="match status" value="1"/>
</dbReference>
<organism evidence="5 6">
    <name type="scientific">Candidatus Enterocloster faecavium</name>
    <dbReference type="NCBI Taxonomy" id="2838560"/>
    <lineage>
        <taxon>Bacteria</taxon>
        <taxon>Bacillati</taxon>
        <taxon>Bacillota</taxon>
        <taxon>Clostridia</taxon>
        <taxon>Lachnospirales</taxon>
        <taxon>Lachnospiraceae</taxon>
        <taxon>Enterocloster</taxon>
    </lineage>
</organism>
<dbReference type="GO" id="GO:0003700">
    <property type="term" value="F:DNA-binding transcription factor activity"/>
    <property type="evidence" value="ECO:0007669"/>
    <property type="project" value="InterPro"/>
</dbReference>
<dbReference type="Gene3D" id="1.10.10.10">
    <property type="entry name" value="Winged helix-like DNA-binding domain superfamily/Winged helix DNA-binding domain"/>
    <property type="match status" value="1"/>
</dbReference>
<name>A0A9D2L9A5_9FIRM</name>
<comment type="caution">
    <text evidence="5">The sequence shown here is derived from an EMBL/GenBank/DDBJ whole genome shotgun (WGS) entry which is preliminary data.</text>
</comment>
<dbReference type="InterPro" id="IPR000524">
    <property type="entry name" value="Tscrpt_reg_HTH_GntR"/>
</dbReference>
<keyword evidence="2" id="KW-0238">DNA-binding</keyword>
<dbReference type="SMART" id="SM00345">
    <property type="entry name" value="HTH_GNTR"/>
    <property type="match status" value="1"/>
</dbReference>
<dbReference type="InterPro" id="IPR036390">
    <property type="entry name" value="WH_DNA-bd_sf"/>
</dbReference>
<protein>
    <submittedName>
        <fullName evidence="5">GntR family transcriptional regulator</fullName>
    </submittedName>
</protein>
<dbReference type="EMBL" id="DWYS01000131">
    <property type="protein sequence ID" value="HJB08355.1"/>
    <property type="molecule type" value="Genomic_DNA"/>
</dbReference>
<feature type="domain" description="HTH gntR-type" evidence="4">
    <location>
        <begin position="9"/>
        <end position="76"/>
    </location>
</feature>
<gene>
    <name evidence="5" type="ORF">H9716_10925</name>
</gene>
<evidence type="ECO:0000313" key="5">
    <source>
        <dbReference type="EMBL" id="HJB08355.1"/>
    </source>
</evidence>
<evidence type="ECO:0000256" key="3">
    <source>
        <dbReference type="ARBA" id="ARBA00023163"/>
    </source>
</evidence>
<dbReference type="InterPro" id="IPR036388">
    <property type="entry name" value="WH-like_DNA-bd_sf"/>
</dbReference>
<dbReference type="PROSITE" id="PS50949">
    <property type="entry name" value="HTH_GNTR"/>
    <property type="match status" value="1"/>
</dbReference>
<dbReference type="Gene3D" id="1.20.120.530">
    <property type="entry name" value="GntR ligand-binding domain-like"/>
    <property type="match status" value="1"/>
</dbReference>
<evidence type="ECO:0000259" key="4">
    <source>
        <dbReference type="PROSITE" id="PS50949"/>
    </source>
</evidence>
<dbReference type="InterPro" id="IPR008920">
    <property type="entry name" value="TF_FadR/GntR_C"/>
</dbReference>
<dbReference type="AlphaFoldDB" id="A0A9D2L9A5"/>
<evidence type="ECO:0000313" key="6">
    <source>
        <dbReference type="Proteomes" id="UP000886804"/>
    </source>
</evidence>
<reference evidence="5" key="1">
    <citation type="journal article" date="2021" name="PeerJ">
        <title>Extensive microbial diversity within the chicken gut microbiome revealed by metagenomics and culture.</title>
        <authorList>
            <person name="Gilroy R."/>
            <person name="Ravi A."/>
            <person name="Getino M."/>
            <person name="Pursley I."/>
            <person name="Horton D.L."/>
            <person name="Alikhan N.F."/>
            <person name="Baker D."/>
            <person name="Gharbi K."/>
            <person name="Hall N."/>
            <person name="Watson M."/>
            <person name="Adriaenssens E.M."/>
            <person name="Foster-Nyarko E."/>
            <person name="Jarju S."/>
            <person name="Secka A."/>
            <person name="Antonio M."/>
            <person name="Oren A."/>
            <person name="Chaudhuri R.R."/>
            <person name="La Ragione R."/>
            <person name="Hildebrand F."/>
            <person name="Pallen M.J."/>
        </authorList>
    </citation>
    <scope>NUCLEOTIDE SEQUENCE</scope>
    <source>
        <strain evidence="5">CHK188-4685</strain>
    </source>
</reference>
<dbReference type="SMART" id="SM00895">
    <property type="entry name" value="FCD"/>
    <property type="match status" value="1"/>
</dbReference>
<reference evidence="5" key="2">
    <citation type="submission" date="2021-04" db="EMBL/GenBank/DDBJ databases">
        <authorList>
            <person name="Gilroy R."/>
        </authorList>
    </citation>
    <scope>NUCLEOTIDE SEQUENCE</scope>
    <source>
        <strain evidence="5">CHK188-4685</strain>
    </source>
</reference>